<feature type="region of interest" description="Disordered" evidence="1">
    <location>
        <begin position="1"/>
        <end position="33"/>
    </location>
</feature>
<dbReference type="AlphaFoldDB" id="A0AAV7MT16"/>
<organism evidence="2 3">
    <name type="scientific">Pleurodeles waltl</name>
    <name type="common">Iberian ribbed newt</name>
    <dbReference type="NCBI Taxonomy" id="8319"/>
    <lineage>
        <taxon>Eukaryota</taxon>
        <taxon>Metazoa</taxon>
        <taxon>Chordata</taxon>
        <taxon>Craniata</taxon>
        <taxon>Vertebrata</taxon>
        <taxon>Euteleostomi</taxon>
        <taxon>Amphibia</taxon>
        <taxon>Batrachia</taxon>
        <taxon>Caudata</taxon>
        <taxon>Salamandroidea</taxon>
        <taxon>Salamandridae</taxon>
        <taxon>Pleurodelinae</taxon>
        <taxon>Pleurodeles</taxon>
    </lineage>
</organism>
<evidence type="ECO:0000256" key="1">
    <source>
        <dbReference type="SAM" id="MobiDB-lite"/>
    </source>
</evidence>
<comment type="caution">
    <text evidence="2">The sequence shown here is derived from an EMBL/GenBank/DDBJ whole genome shotgun (WGS) entry which is preliminary data.</text>
</comment>
<evidence type="ECO:0000313" key="2">
    <source>
        <dbReference type="EMBL" id="KAJ1106526.1"/>
    </source>
</evidence>
<dbReference type="EMBL" id="JANPWB010000013">
    <property type="protein sequence ID" value="KAJ1106526.1"/>
    <property type="molecule type" value="Genomic_DNA"/>
</dbReference>
<dbReference type="Proteomes" id="UP001066276">
    <property type="component" value="Chromosome 9"/>
</dbReference>
<name>A0AAV7MT16_PLEWA</name>
<protein>
    <submittedName>
        <fullName evidence="2">Uncharacterized protein</fullName>
    </submittedName>
</protein>
<proteinExistence type="predicted"/>
<sequence length="99" mass="11070">MRGGPLVRTGAAPEERLSKTKAQRDRERWSVSRAPWRRAAPEAYLGHCATKGGEEGRRTMRESTEGTRALEKHGVWMQVGNPSPRKSGSVFWGKLETAH</sequence>
<accession>A0AAV7MT16</accession>
<gene>
    <name evidence="2" type="ORF">NDU88_003927</name>
</gene>
<feature type="compositionally biased region" description="Basic and acidic residues" evidence="1">
    <location>
        <begin position="13"/>
        <end position="30"/>
    </location>
</feature>
<evidence type="ECO:0000313" key="3">
    <source>
        <dbReference type="Proteomes" id="UP001066276"/>
    </source>
</evidence>
<reference evidence="2" key="1">
    <citation type="journal article" date="2022" name="bioRxiv">
        <title>Sequencing and chromosome-scale assembly of the giantPleurodeles waltlgenome.</title>
        <authorList>
            <person name="Brown T."/>
            <person name="Elewa A."/>
            <person name="Iarovenko S."/>
            <person name="Subramanian E."/>
            <person name="Araus A.J."/>
            <person name="Petzold A."/>
            <person name="Susuki M."/>
            <person name="Suzuki K.-i.T."/>
            <person name="Hayashi T."/>
            <person name="Toyoda A."/>
            <person name="Oliveira C."/>
            <person name="Osipova E."/>
            <person name="Leigh N.D."/>
            <person name="Simon A."/>
            <person name="Yun M.H."/>
        </authorList>
    </citation>
    <scope>NUCLEOTIDE SEQUENCE</scope>
    <source>
        <strain evidence="2">20211129_DDA</strain>
        <tissue evidence="2">Liver</tissue>
    </source>
</reference>
<keyword evidence="3" id="KW-1185">Reference proteome</keyword>
<feature type="region of interest" description="Disordered" evidence="1">
    <location>
        <begin position="78"/>
        <end position="99"/>
    </location>
</feature>